<dbReference type="GO" id="GO:0030255">
    <property type="term" value="P:protein secretion by the type IV secretion system"/>
    <property type="evidence" value="ECO:0007669"/>
    <property type="project" value="InterPro"/>
</dbReference>
<proteinExistence type="predicted"/>
<dbReference type="GO" id="GO:0016020">
    <property type="term" value="C:membrane"/>
    <property type="evidence" value="ECO:0007669"/>
    <property type="project" value="UniProtKB-SubCell"/>
</dbReference>
<reference evidence="7" key="1">
    <citation type="submission" date="2016-08" db="EMBL/GenBank/DDBJ databases">
        <title>Molecular Characterization of plasmids with Antimicrobial Resistant Genes and Type IV Secretion System in Duck Isolate of Pasteurella multocida.</title>
        <authorList>
            <person name="Zhu D.-K."/>
            <person name="Zhou W.-S."/>
            <person name="Wang M.-S."/>
            <person name="Cheng A.-C."/>
        </authorList>
    </citation>
    <scope>NUCLEOTIDE SEQUENCE</scope>
    <source>
        <strain evidence="7">RCAD0259</strain>
        <plasmid evidence="7">pRCADGH-2</plasmid>
    </source>
</reference>
<keyword evidence="4 5" id="KW-0472">Membrane</keyword>
<gene>
    <name evidence="7" type="ORF">pRCADGH-2_011</name>
</gene>
<accession>A0A1X9ZDJ1</accession>
<dbReference type="AlphaFoldDB" id="A0A1X9ZDJ1"/>
<evidence type="ECO:0000256" key="5">
    <source>
        <dbReference type="SAM" id="Phobius"/>
    </source>
</evidence>
<keyword evidence="2 5" id="KW-0812">Transmembrane</keyword>
<evidence type="ECO:0000256" key="3">
    <source>
        <dbReference type="ARBA" id="ARBA00022989"/>
    </source>
</evidence>
<geneLocation type="plasmid" evidence="7">
    <name>pRCADGH-2</name>
</geneLocation>
<evidence type="ECO:0000313" key="7">
    <source>
        <dbReference type="EMBL" id="ARS43343.1"/>
    </source>
</evidence>
<keyword evidence="7" id="KW-0614">Plasmid</keyword>
<protein>
    <recommendedName>
        <fullName evidence="6">Bacterial virulence protein VirB8 domain-containing protein</fullName>
    </recommendedName>
</protein>
<name>A0A1X9ZDJ1_PASMD</name>
<dbReference type="InterPro" id="IPR007430">
    <property type="entry name" value="VirB8"/>
</dbReference>
<evidence type="ECO:0000259" key="6">
    <source>
        <dbReference type="Pfam" id="PF04335"/>
    </source>
</evidence>
<dbReference type="PIRSF" id="PIRSF003299">
    <property type="entry name" value="VirB8_PtlE"/>
    <property type="match status" value="1"/>
</dbReference>
<dbReference type="CDD" id="cd16424">
    <property type="entry name" value="VirB8"/>
    <property type="match status" value="1"/>
</dbReference>
<comment type="subcellular location">
    <subcellularLocation>
        <location evidence="1">Membrane</location>
        <topology evidence="1">Single-pass membrane protein</topology>
    </subcellularLocation>
</comment>
<evidence type="ECO:0000256" key="2">
    <source>
        <dbReference type="ARBA" id="ARBA00022692"/>
    </source>
</evidence>
<dbReference type="Gene3D" id="3.10.450.230">
    <property type="entry name" value="VirB8 protein"/>
    <property type="match status" value="1"/>
</dbReference>
<dbReference type="InterPro" id="IPR032710">
    <property type="entry name" value="NTF2-like_dom_sf"/>
</dbReference>
<organism evidence="7">
    <name type="scientific">Pasteurella multocida</name>
    <dbReference type="NCBI Taxonomy" id="747"/>
    <lineage>
        <taxon>Bacteria</taxon>
        <taxon>Pseudomonadati</taxon>
        <taxon>Pseudomonadota</taxon>
        <taxon>Gammaproteobacteria</taxon>
        <taxon>Pasteurellales</taxon>
        <taxon>Pasteurellaceae</taxon>
        <taxon>Pasteurella</taxon>
    </lineage>
</organism>
<dbReference type="EMBL" id="KX753679">
    <property type="protein sequence ID" value="ARS43343.1"/>
    <property type="molecule type" value="Genomic_DNA"/>
</dbReference>
<evidence type="ECO:0000256" key="1">
    <source>
        <dbReference type="ARBA" id="ARBA00004167"/>
    </source>
</evidence>
<evidence type="ECO:0000256" key="4">
    <source>
        <dbReference type="ARBA" id="ARBA00023136"/>
    </source>
</evidence>
<dbReference type="Pfam" id="PF04335">
    <property type="entry name" value="VirB8"/>
    <property type="match status" value="1"/>
</dbReference>
<keyword evidence="3 5" id="KW-1133">Transmembrane helix</keyword>
<sequence>MTNIEQDILDQNRDLEAKNQENIEKSEARAWKVARISWLISLVLGAVIVSILPLREVVPFLIRDNGTGIPDVITRLDVETLTTDDAMDKHFISQYIKTREGYYFNTLQQEYELTQMMSSDEVAKDYRSIYEGKNARDQKLGSSNTVKPEIISIVLSKKEVGTDGQASNIATARVRLIQRNLSTGEETAKNIVVSLTYEYLPVKNMVEGFRMDNPLGFIVTHYRVDNEA</sequence>
<dbReference type="SUPFAM" id="SSF54427">
    <property type="entry name" value="NTF2-like"/>
    <property type="match status" value="1"/>
</dbReference>
<feature type="domain" description="Bacterial virulence protein VirB8" evidence="6">
    <location>
        <begin position="13"/>
        <end position="227"/>
    </location>
</feature>
<dbReference type="InterPro" id="IPR026264">
    <property type="entry name" value="VirB8/PtlE"/>
</dbReference>
<feature type="transmembrane region" description="Helical" evidence="5">
    <location>
        <begin position="36"/>
        <end position="54"/>
    </location>
</feature>
<dbReference type="RefSeq" id="WP_117281815.1">
    <property type="nucleotide sequence ID" value="NZ_JAPRGM010000010.1"/>
</dbReference>